<dbReference type="AlphaFoldDB" id="A0AAV5K8K1"/>
<gene>
    <name evidence="1" type="ORF">SLEP1_g30408</name>
</gene>
<accession>A0AAV5K8K1</accession>
<evidence type="ECO:0000313" key="2">
    <source>
        <dbReference type="Proteomes" id="UP001054252"/>
    </source>
</evidence>
<keyword evidence="2" id="KW-1185">Reference proteome</keyword>
<comment type="caution">
    <text evidence="1">The sequence shown here is derived from an EMBL/GenBank/DDBJ whole genome shotgun (WGS) entry which is preliminary data.</text>
</comment>
<dbReference type="EMBL" id="BPVZ01000054">
    <property type="protein sequence ID" value="GKV20253.1"/>
    <property type="molecule type" value="Genomic_DNA"/>
</dbReference>
<reference evidence="1 2" key="1">
    <citation type="journal article" date="2021" name="Commun. Biol.">
        <title>The genome of Shorea leprosula (Dipterocarpaceae) highlights the ecological relevance of drought in aseasonal tropical rainforests.</title>
        <authorList>
            <person name="Ng K.K.S."/>
            <person name="Kobayashi M.J."/>
            <person name="Fawcett J.A."/>
            <person name="Hatakeyama M."/>
            <person name="Paape T."/>
            <person name="Ng C.H."/>
            <person name="Ang C.C."/>
            <person name="Tnah L.H."/>
            <person name="Lee C.T."/>
            <person name="Nishiyama T."/>
            <person name="Sese J."/>
            <person name="O'Brien M.J."/>
            <person name="Copetti D."/>
            <person name="Mohd Noor M.I."/>
            <person name="Ong R.C."/>
            <person name="Putra M."/>
            <person name="Sireger I.Z."/>
            <person name="Indrioko S."/>
            <person name="Kosugi Y."/>
            <person name="Izuno A."/>
            <person name="Isagi Y."/>
            <person name="Lee S.L."/>
            <person name="Shimizu K.K."/>
        </authorList>
    </citation>
    <scope>NUCLEOTIDE SEQUENCE [LARGE SCALE GENOMIC DNA]</scope>
    <source>
        <strain evidence="1">214</strain>
    </source>
</reference>
<name>A0AAV5K8K1_9ROSI</name>
<proteinExistence type="predicted"/>
<dbReference type="Proteomes" id="UP001054252">
    <property type="component" value="Unassembled WGS sequence"/>
</dbReference>
<evidence type="ECO:0000313" key="1">
    <source>
        <dbReference type="EMBL" id="GKV20253.1"/>
    </source>
</evidence>
<sequence>MPSFCFGNTCSSISQRFPSISASIPPMVVRPPTPIINVDGFLDPF</sequence>
<organism evidence="1 2">
    <name type="scientific">Rubroshorea leprosula</name>
    <dbReference type="NCBI Taxonomy" id="152421"/>
    <lineage>
        <taxon>Eukaryota</taxon>
        <taxon>Viridiplantae</taxon>
        <taxon>Streptophyta</taxon>
        <taxon>Embryophyta</taxon>
        <taxon>Tracheophyta</taxon>
        <taxon>Spermatophyta</taxon>
        <taxon>Magnoliopsida</taxon>
        <taxon>eudicotyledons</taxon>
        <taxon>Gunneridae</taxon>
        <taxon>Pentapetalae</taxon>
        <taxon>rosids</taxon>
        <taxon>malvids</taxon>
        <taxon>Malvales</taxon>
        <taxon>Dipterocarpaceae</taxon>
        <taxon>Rubroshorea</taxon>
    </lineage>
</organism>
<protein>
    <submittedName>
        <fullName evidence="1">Uncharacterized protein</fullName>
    </submittedName>
</protein>